<name>A0A7C4QQV2_9PLAN</name>
<dbReference type="PANTHER" id="PTHR30244">
    <property type="entry name" value="TRANSAMINASE"/>
    <property type="match status" value="1"/>
</dbReference>
<dbReference type="Gene3D" id="3.40.640.10">
    <property type="entry name" value="Type I PLP-dependent aspartate aminotransferase-like (Major domain)"/>
    <property type="match status" value="1"/>
</dbReference>
<dbReference type="AlphaFoldDB" id="A0A7C4QQV2"/>
<dbReference type="GO" id="GO:0000271">
    <property type="term" value="P:polysaccharide biosynthetic process"/>
    <property type="evidence" value="ECO:0007669"/>
    <property type="project" value="TreeGrafter"/>
</dbReference>
<accession>A0A7C4QQV2</accession>
<dbReference type="PIRSF" id="PIRSF000390">
    <property type="entry name" value="PLP_StrS"/>
    <property type="match status" value="1"/>
</dbReference>
<evidence type="ECO:0000256" key="3">
    <source>
        <dbReference type="PIRSR" id="PIRSR000390-1"/>
    </source>
</evidence>
<sequence length="399" mass="43854">MTISVPINAPLEPTVPFIDLVPQYRTLSADVLSAVERVLSEQKFILGEEVAGLEQEIAAYCGTRHAVGCNSGTDALILALQALNIGPGDEVITTPFSFFATASAICRVGATPVFADIEAESFNIDPQAVEEAVTPRTKAIVPVHLYGQCAAMEPLQRIASRHGLAIVEDACQAIGAEYRGRRAGALGRVGCFSFFPTKNLGGAGDGGMLTTDDADLAQRARRLRVHGDAGQYEHLELGMNSRLDALQAAVLRVKLKHLETWTTARQRNARRYHELFRQANLTDVLVLPRTQPDLRHVFNQYCVRVRYDLRDRVMQELRDRKIGCAVYYPKPLHLQTCFAHLGYRAGQFPVAEAASKSVLALPIYPELPASHLERVVMVLEEVCRGVLAASTTQRLRRAA</sequence>
<comment type="similarity">
    <text evidence="2 5">Belongs to the DegT/DnrJ/EryC1 family.</text>
</comment>
<dbReference type="InterPro" id="IPR015422">
    <property type="entry name" value="PyrdxlP-dep_Trfase_small"/>
</dbReference>
<organism evidence="6">
    <name type="scientific">Schlesneria paludicola</name>
    <dbReference type="NCBI Taxonomy" id="360056"/>
    <lineage>
        <taxon>Bacteria</taxon>
        <taxon>Pseudomonadati</taxon>
        <taxon>Planctomycetota</taxon>
        <taxon>Planctomycetia</taxon>
        <taxon>Planctomycetales</taxon>
        <taxon>Planctomycetaceae</taxon>
        <taxon>Schlesneria</taxon>
    </lineage>
</organism>
<keyword evidence="6" id="KW-0808">Transferase</keyword>
<dbReference type="CDD" id="cd00616">
    <property type="entry name" value="AHBA_syn"/>
    <property type="match status" value="1"/>
</dbReference>
<dbReference type="Gene3D" id="3.90.1150.10">
    <property type="entry name" value="Aspartate Aminotransferase, domain 1"/>
    <property type="match status" value="1"/>
</dbReference>
<gene>
    <name evidence="6" type="ORF">ENS64_06335</name>
</gene>
<comment type="caution">
    <text evidence="6">The sequence shown here is derived from an EMBL/GenBank/DDBJ whole genome shotgun (WGS) entry which is preliminary data.</text>
</comment>
<keyword evidence="1 4" id="KW-0663">Pyridoxal phosphate</keyword>
<evidence type="ECO:0000313" key="6">
    <source>
        <dbReference type="EMBL" id="HGT38869.1"/>
    </source>
</evidence>
<dbReference type="GO" id="GO:0008483">
    <property type="term" value="F:transaminase activity"/>
    <property type="evidence" value="ECO:0007669"/>
    <property type="project" value="UniProtKB-KW"/>
</dbReference>
<feature type="modified residue" description="N6-(pyridoxal phosphate)lysine" evidence="4">
    <location>
        <position position="198"/>
    </location>
</feature>
<dbReference type="PANTHER" id="PTHR30244:SF36">
    <property type="entry name" value="3-OXO-GLUCOSE-6-PHOSPHATE:GLUTAMATE AMINOTRANSFERASE"/>
    <property type="match status" value="1"/>
</dbReference>
<reference evidence="6" key="1">
    <citation type="journal article" date="2020" name="mSystems">
        <title>Genome- and Community-Level Interaction Insights into Carbon Utilization and Element Cycling Functions of Hydrothermarchaeota in Hydrothermal Sediment.</title>
        <authorList>
            <person name="Zhou Z."/>
            <person name="Liu Y."/>
            <person name="Xu W."/>
            <person name="Pan J."/>
            <person name="Luo Z.H."/>
            <person name="Li M."/>
        </authorList>
    </citation>
    <scope>NUCLEOTIDE SEQUENCE [LARGE SCALE GENOMIC DNA]</scope>
    <source>
        <strain evidence="6">SpSt-508</strain>
    </source>
</reference>
<dbReference type="FunFam" id="3.40.640.10:FF:000089">
    <property type="entry name" value="Aminotransferase, DegT/DnrJ/EryC1/StrS family"/>
    <property type="match status" value="1"/>
</dbReference>
<evidence type="ECO:0000256" key="5">
    <source>
        <dbReference type="RuleBase" id="RU004508"/>
    </source>
</evidence>
<dbReference type="GO" id="GO:0030170">
    <property type="term" value="F:pyridoxal phosphate binding"/>
    <property type="evidence" value="ECO:0007669"/>
    <property type="project" value="TreeGrafter"/>
</dbReference>
<evidence type="ECO:0000256" key="1">
    <source>
        <dbReference type="ARBA" id="ARBA00022898"/>
    </source>
</evidence>
<feature type="active site" description="Proton acceptor" evidence="3">
    <location>
        <position position="198"/>
    </location>
</feature>
<dbReference type="Pfam" id="PF01041">
    <property type="entry name" value="DegT_DnrJ_EryC1"/>
    <property type="match status" value="1"/>
</dbReference>
<evidence type="ECO:0000256" key="4">
    <source>
        <dbReference type="PIRSR" id="PIRSR000390-2"/>
    </source>
</evidence>
<dbReference type="InterPro" id="IPR000653">
    <property type="entry name" value="DegT/StrS_aminotransferase"/>
</dbReference>
<evidence type="ECO:0000256" key="2">
    <source>
        <dbReference type="ARBA" id="ARBA00037999"/>
    </source>
</evidence>
<proteinExistence type="inferred from homology"/>
<dbReference type="EMBL" id="DSVQ01000012">
    <property type="protein sequence ID" value="HGT38869.1"/>
    <property type="molecule type" value="Genomic_DNA"/>
</dbReference>
<keyword evidence="6" id="KW-0032">Aminotransferase</keyword>
<dbReference type="InterPro" id="IPR015421">
    <property type="entry name" value="PyrdxlP-dep_Trfase_major"/>
</dbReference>
<dbReference type="SUPFAM" id="SSF53383">
    <property type="entry name" value="PLP-dependent transferases"/>
    <property type="match status" value="1"/>
</dbReference>
<dbReference type="InterPro" id="IPR015424">
    <property type="entry name" value="PyrdxlP-dep_Trfase"/>
</dbReference>
<protein>
    <submittedName>
        <fullName evidence="6">DegT/DnrJ/EryC1/StrS family aminotransferase</fullName>
    </submittedName>
</protein>